<evidence type="ECO:0000259" key="1">
    <source>
        <dbReference type="Pfam" id="PF00561"/>
    </source>
</evidence>
<gene>
    <name evidence="2" type="ORF">ENY07_09215</name>
</gene>
<dbReference type="GO" id="GO:0046464">
    <property type="term" value="P:acylglycerol catabolic process"/>
    <property type="evidence" value="ECO:0007669"/>
    <property type="project" value="TreeGrafter"/>
</dbReference>
<feature type="domain" description="AB hydrolase-1" evidence="1">
    <location>
        <begin position="27"/>
        <end position="281"/>
    </location>
</feature>
<dbReference type="PANTHER" id="PTHR43798:SF33">
    <property type="entry name" value="HYDROLASE, PUTATIVE (AFU_ORTHOLOGUE AFUA_2G14860)-RELATED"/>
    <property type="match status" value="1"/>
</dbReference>
<dbReference type="SUPFAM" id="SSF53474">
    <property type="entry name" value="alpha/beta-Hydrolases"/>
    <property type="match status" value="1"/>
</dbReference>
<dbReference type="GO" id="GO:0047372">
    <property type="term" value="F:monoacylglycerol lipase activity"/>
    <property type="evidence" value="ECO:0007669"/>
    <property type="project" value="TreeGrafter"/>
</dbReference>
<dbReference type="GO" id="GO:0016020">
    <property type="term" value="C:membrane"/>
    <property type="evidence" value="ECO:0007669"/>
    <property type="project" value="TreeGrafter"/>
</dbReference>
<comment type="caution">
    <text evidence="2">The sequence shown here is derived from an EMBL/GenBank/DDBJ whole genome shotgun (WGS) entry which is preliminary data.</text>
</comment>
<keyword evidence="2" id="KW-0378">Hydrolase</keyword>
<dbReference type="InterPro" id="IPR050266">
    <property type="entry name" value="AB_hydrolase_sf"/>
</dbReference>
<dbReference type="EMBL" id="DTQM01000179">
    <property type="protein sequence ID" value="HGC43379.1"/>
    <property type="molecule type" value="Genomic_DNA"/>
</dbReference>
<organism evidence="2">
    <name type="scientific">Acidicaldus sp</name>
    <dbReference type="NCBI Taxonomy" id="1872105"/>
    <lineage>
        <taxon>Bacteria</taxon>
        <taxon>Pseudomonadati</taxon>
        <taxon>Pseudomonadota</taxon>
        <taxon>Alphaproteobacteria</taxon>
        <taxon>Acetobacterales</taxon>
        <taxon>Acetobacteraceae</taxon>
        <taxon>Acidicaldus</taxon>
    </lineage>
</organism>
<dbReference type="Pfam" id="PF00561">
    <property type="entry name" value="Abhydrolase_1"/>
    <property type="match status" value="1"/>
</dbReference>
<protein>
    <submittedName>
        <fullName evidence="2">Alpha/beta hydrolase</fullName>
    </submittedName>
</protein>
<sequence>MEFAEFALEWHAVPGGSLRLRRGGSGPPLLLLHGNPQTHMMWHKIAPALAARWTVICPDLRGYGESFKPPVSSDHAPYAKTAMARDLIALMDDLGHARFQVGSHDRGARVAHRLALDFPARVERLAVLDIIPTIEHFERAEMRFALGYYHWFWFAQKHPFPENLINAAPDLWFTAHVARSDVAPDFFAPEALADYLAAARSPDAIRGMCEDYRAAATIDLEHDRASRAAGRKVQCPMLVLWAKRNLVEKLYDPLAVWREYCAAEVIGEAIDCGHYIPEEAPQATLAWFERFFVAR</sequence>
<dbReference type="InterPro" id="IPR000073">
    <property type="entry name" value="AB_hydrolase_1"/>
</dbReference>
<dbReference type="PANTHER" id="PTHR43798">
    <property type="entry name" value="MONOACYLGLYCEROL LIPASE"/>
    <property type="match status" value="1"/>
</dbReference>
<proteinExistence type="predicted"/>
<dbReference type="Gene3D" id="3.40.50.1820">
    <property type="entry name" value="alpha/beta hydrolase"/>
    <property type="match status" value="1"/>
</dbReference>
<dbReference type="AlphaFoldDB" id="A0A8J4M6I2"/>
<accession>A0A8J4M6I2</accession>
<evidence type="ECO:0000313" key="2">
    <source>
        <dbReference type="EMBL" id="HGC43379.1"/>
    </source>
</evidence>
<reference evidence="2" key="1">
    <citation type="journal article" date="2020" name="mSystems">
        <title>Genome- and Community-Level Interaction Insights into Carbon Utilization and Element Cycling Functions of Hydrothermarchaeota in Hydrothermal Sediment.</title>
        <authorList>
            <person name="Zhou Z."/>
            <person name="Liu Y."/>
            <person name="Xu W."/>
            <person name="Pan J."/>
            <person name="Luo Z.H."/>
            <person name="Li M."/>
        </authorList>
    </citation>
    <scope>NUCLEOTIDE SEQUENCE</scope>
    <source>
        <strain evidence="2">SpSt-997</strain>
    </source>
</reference>
<dbReference type="InterPro" id="IPR029058">
    <property type="entry name" value="AB_hydrolase_fold"/>
</dbReference>
<name>A0A8J4M6I2_9PROT</name>